<reference evidence="2 3" key="1">
    <citation type="submission" date="2018-03" db="EMBL/GenBank/DDBJ databases">
        <title>Adhaeribacter sp. HMF7605 Genome sequencing and assembly.</title>
        <authorList>
            <person name="Kang H."/>
            <person name="Kang J."/>
            <person name="Cha I."/>
            <person name="Kim H."/>
            <person name="Joh K."/>
        </authorList>
    </citation>
    <scope>NUCLEOTIDE SEQUENCE [LARGE SCALE GENOMIC DNA]</scope>
    <source>
        <strain evidence="2 3">HMF7605</strain>
    </source>
</reference>
<dbReference type="Proteomes" id="UP000240357">
    <property type="component" value="Unassembled WGS sequence"/>
</dbReference>
<proteinExistence type="predicted"/>
<protein>
    <submittedName>
        <fullName evidence="2">Uncharacterized protein</fullName>
    </submittedName>
</protein>
<dbReference type="RefSeq" id="WP_106932072.1">
    <property type="nucleotide sequence ID" value="NZ_PYFT01000001.1"/>
</dbReference>
<evidence type="ECO:0000313" key="2">
    <source>
        <dbReference type="EMBL" id="PSR55890.1"/>
    </source>
</evidence>
<keyword evidence="3" id="KW-1185">Reference proteome</keyword>
<dbReference type="EMBL" id="PYFT01000001">
    <property type="protein sequence ID" value="PSR55890.1"/>
    <property type="molecule type" value="Genomic_DNA"/>
</dbReference>
<sequence>MDDNTKNILEVAFQGIQATVLIASAFWAYFRFRQETPLHPRIEFDVKCVLYGPHLNNYLATFTITANNKGNVEHRFSEIRLKVLGIKNNEPLTEHIEFTPLINFPDKIIRGVNIVPSSFGYFFVRPSVNQTFNYAIKIPEHYRFILVRATFKYQQNGDLHTAERVFEVKAETNQHIQL</sequence>
<gene>
    <name evidence="2" type="ORF">AHMF7605_21490</name>
</gene>
<keyword evidence="1" id="KW-0472">Membrane</keyword>
<comment type="caution">
    <text evidence="2">The sequence shown here is derived from an EMBL/GenBank/DDBJ whole genome shotgun (WGS) entry which is preliminary data.</text>
</comment>
<dbReference type="OrthoDB" id="4762308at2"/>
<accession>A0A2T2YK61</accession>
<keyword evidence="1" id="KW-1133">Transmembrane helix</keyword>
<keyword evidence="1" id="KW-0812">Transmembrane</keyword>
<name>A0A2T2YK61_9BACT</name>
<dbReference type="AlphaFoldDB" id="A0A2T2YK61"/>
<organism evidence="2 3">
    <name type="scientific">Adhaeribacter arboris</name>
    <dbReference type="NCBI Taxonomy" id="2072846"/>
    <lineage>
        <taxon>Bacteria</taxon>
        <taxon>Pseudomonadati</taxon>
        <taxon>Bacteroidota</taxon>
        <taxon>Cytophagia</taxon>
        <taxon>Cytophagales</taxon>
        <taxon>Hymenobacteraceae</taxon>
        <taxon>Adhaeribacter</taxon>
    </lineage>
</organism>
<feature type="transmembrane region" description="Helical" evidence="1">
    <location>
        <begin position="12"/>
        <end position="32"/>
    </location>
</feature>
<evidence type="ECO:0000256" key="1">
    <source>
        <dbReference type="SAM" id="Phobius"/>
    </source>
</evidence>
<evidence type="ECO:0000313" key="3">
    <source>
        <dbReference type="Proteomes" id="UP000240357"/>
    </source>
</evidence>